<sequence length="406" mass="43547">MRRAVLAVLGLVLLVVTGIGGGLAWWLRRDGPRPELLIQRADGNLALVAPDGQTRTLTSDSDGRLKLYAHPVPSPDGRGVAYVETVHGTNAVTSSLVVHRLRGERRTVFESVESRPFYLHWSPDGAQIAFLASDPDGMVLRSVNTVGRPVAQHVVLGDPSYFSWTPDGQRLLLHTGGSAPAGSLSVWSLGDTEPRKLAAEPALFQAPAWLDNGQVAVAAVPEGEGVALARLATDGTTQQQVASSDGGMIFLVAPDGGTIGYLTLSNGILGRLRLVGADGTGDREIAQGPVLTFLWSPDGKRIAYLTAADADDARPVAWRAQIGLRLTWNVHDLASGETRALGTFEPSDEFINVLPFFDQYAQSIRLWDTAGKRLVYADQEGVWTLDVDTGEARQAGEGVMGMWLER</sequence>
<reference evidence="2" key="1">
    <citation type="submission" date="2020-02" db="EMBL/GenBank/DDBJ databases">
        <authorList>
            <person name="Meier V. D."/>
        </authorList>
    </citation>
    <scope>NUCLEOTIDE SEQUENCE</scope>
    <source>
        <strain evidence="2">AVDCRST_MAG26</strain>
    </source>
</reference>
<dbReference type="PANTHER" id="PTHR36842:SF1">
    <property type="entry name" value="PROTEIN TOLB"/>
    <property type="match status" value="1"/>
</dbReference>
<evidence type="ECO:0008006" key="3">
    <source>
        <dbReference type="Google" id="ProtNLM"/>
    </source>
</evidence>
<dbReference type="Gene3D" id="2.120.10.30">
    <property type="entry name" value="TolB, C-terminal domain"/>
    <property type="match status" value="2"/>
</dbReference>
<protein>
    <recommendedName>
        <fullName evidence="3">TolB protein, periplasmic protein involved in the tonb-independent uptake of group A colicins</fullName>
    </recommendedName>
</protein>
<evidence type="ECO:0000313" key="2">
    <source>
        <dbReference type="EMBL" id="CAA9280798.1"/>
    </source>
</evidence>
<proteinExistence type="inferred from homology"/>
<comment type="similarity">
    <text evidence="1">Belongs to the TolB family.</text>
</comment>
<dbReference type="InterPro" id="IPR011042">
    <property type="entry name" value="6-blade_b-propeller_TolB-like"/>
</dbReference>
<accession>A0A6J4JHU4</accession>
<dbReference type="SUPFAM" id="SSF69304">
    <property type="entry name" value="Tricorn protease N-terminal domain"/>
    <property type="match status" value="1"/>
</dbReference>
<dbReference type="SUPFAM" id="SSF82171">
    <property type="entry name" value="DPP6 N-terminal domain-like"/>
    <property type="match status" value="1"/>
</dbReference>
<dbReference type="PANTHER" id="PTHR36842">
    <property type="entry name" value="PROTEIN TOLB HOMOLOG"/>
    <property type="match status" value="1"/>
</dbReference>
<name>A0A6J4JHU4_9CHLR</name>
<dbReference type="AlphaFoldDB" id="A0A6J4JHU4"/>
<dbReference type="InterPro" id="IPR011659">
    <property type="entry name" value="WD40"/>
</dbReference>
<evidence type="ECO:0000256" key="1">
    <source>
        <dbReference type="ARBA" id="ARBA00009820"/>
    </source>
</evidence>
<dbReference type="Pfam" id="PF07676">
    <property type="entry name" value="PD40"/>
    <property type="match status" value="1"/>
</dbReference>
<gene>
    <name evidence="2" type="ORF">AVDCRST_MAG26-3362</name>
</gene>
<dbReference type="EMBL" id="CADCTK010000785">
    <property type="protein sequence ID" value="CAA9280798.1"/>
    <property type="molecule type" value="Genomic_DNA"/>
</dbReference>
<organism evidence="2">
    <name type="scientific">uncultured Chloroflexia bacterium</name>
    <dbReference type="NCBI Taxonomy" id="1672391"/>
    <lineage>
        <taxon>Bacteria</taxon>
        <taxon>Bacillati</taxon>
        <taxon>Chloroflexota</taxon>
        <taxon>Chloroflexia</taxon>
        <taxon>environmental samples</taxon>
    </lineage>
</organism>